<keyword evidence="8" id="KW-1185">Reference proteome</keyword>
<feature type="transmembrane region" description="Helical" evidence="6">
    <location>
        <begin position="100"/>
        <end position="117"/>
    </location>
</feature>
<keyword evidence="5 6" id="KW-0472">Membrane</keyword>
<evidence type="ECO:0000256" key="4">
    <source>
        <dbReference type="ARBA" id="ARBA00022989"/>
    </source>
</evidence>
<dbReference type="GO" id="GO:0050909">
    <property type="term" value="P:sensory perception of taste"/>
    <property type="evidence" value="ECO:0007669"/>
    <property type="project" value="InterPro"/>
</dbReference>
<gene>
    <name evidence="7" type="primary">AVEN_142582_1</name>
    <name evidence="7" type="ORF">TNIN_152021</name>
</gene>
<accession>A0A8X6Y5F3</accession>
<evidence type="ECO:0000256" key="2">
    <source>
        <dbReference type="ARBA" id="ARBA00022475"/>
    </source>
</evidence>
<evidence type="ECO:0000313" key="7">
    <source>
        <dbReference type="EMBL" id="GFY63284.1"/>
    </source>
</evidence>
<sequence>MPSNLRKFRNMVFKLCQETGALAMATVSFLSVVESLSYVIVIIALSVFVTYYSLTCSFIRDIFNCLLIQIHGFESSNEFKKLLNIYEGIMKKLNDIDYEFSFLAFLTILISASGLFWDLYRIAFYKNAAISHLLFTLSGTFYLVLLLVLMISGSASNELANEVRVLMQCLPRKSVGKEQNINFFKKTLLQGNGLTLWKIFVMDRSLVICTLGTLLTYGIMLGTLGQTNYD</sequence>
<feature type="transmembrane region" description="Helical" evidence="6">
    <location>
        <begin position="129"/>
        <end position="151"/>
    </location>
</feature>
<comment type="subcellular location">
    <subcellularLocation>
        <location evidence="1">Cell membrane</location>
        <topology evidence="1">Multi-pass membrane protein</topology>
    </subcellularLocation>
</comment>
<dbReference type="AlphaFoldDB" id="A0A8X6Y5F3"/>
<keyword evidence="2" id="KW-1003">Cell membrane</keyword>
<name>A0A8X6Y5F3_9ARAC</name>
<reference evidence="7" key="1">
    <citation type="submission" date="2020-08" db="EMBL/GenBank/DDBJ databases">
        <title>Multicomponent nature underlies the extraordinary mechanical properties of spider dragline silk.</title>
        <authorList>
            <person name="Kono N."/>
            <person name="Nakamura H."/>
            <person name="Mori M."/>
            <person name="Yoshida Y."/>
            <person name="Ohtoshi R."/>
            <person name="Malay A.D."/>
            <person name="Moran D.A.P."/>
            <person name="Tomita M."/>
            <person name="Numata K."/>
            <person name="Arakawa K."/>
        </authorList>
    </citation>
    <scope>NUCLEOTIDE SEQUENCE</scope>
</reference>
<dbReference type="Proteomes" id="UP000886998">
    <property type="component" value="Unassembled WGS sequence"/>
</dbReference>
<keyword evidence="3 6" id="KW-0812">Transmembrane</keyword>
<evidence type="ECO:0000313" key="8">
    <source>
        <dbReference type="Proteomes" id="UP000886998"/>
    </source>
</evidence>
<protein>
    <submittedName>
        <fullName evidence="7">Uncharacterized protein</fullName>
    </submittedName>
</protein>
<dbReference type="GO" id="GO:0005886">
    <property type="term" value="C:plasma membrane"/>
    <property type="evidence" value="ECO:0007669"/>
    <property type="project" value="UniProtKB-SubCell"/>
</dbReference>
<comment type="caution">
    <text evidence="7">The sequence shown here is derived from an EMBL/GenBank/DDBJ whole genome shotgun (WGS) entry which is preliminary data.</text>
</comment>
<evidence type="ECO:0000256" key="5">
    <source>
        <dbReference type="ARBA" id="ARBA00023136"/>
    </source>
</evidence>
<feature type="transmembrane region" description="Helical" evidence="6">
    <location>
        <begin position="206"/>
        <end position="225"/>
    </location>
</feature>
<proteinExistence type="predicted"/>
<evidence type="ECO:0000256" key="3">
    <source>
        <dbReference type="ARBA" id="ARBA00022692"/>
    </source>
</evidence>
<organism evidence="7 8">
    <name type="scientific">Trichonephila inaurata madagascariensis</name>
    <dbReference type="NCBI Taxonomy" id="2747483"/>
    <lineage>
        <taxon>Eukaryota</taxon>
        <taxon>Metazoa</taxon>
        <taxon>Ecdysozoa</taxon>
        <taxon>Arthropoda</taxon>
        <taxon>Chelicerata</taxon>
        <taxon>Arachnida</taxon>
        <taxon>Araneae</taxon>
        <taxon>Araneomorphae</taxon>
        <taxon>Entelegynae</taxon>
        <taxon>Araneoidea</taxon>
        <taxon>Nephilidae</taxon>
        <taxon>Trichonephila</taxon>
        <taxon>Trichonephila inaurata</taxon>
    </lineage>
</organism>
<dbReference type="EMBL" id="BMAV01014689">
    <property type="protein sequence ID" value="GFY63284.1"/>
    <property type="molecule type" value="Genomic_DNA"/>
</dbReference>
<dbReference type="OrthoDB" id="6430535at2759"/>
<evidence type="ECO:0000256" key="6">
    <source>
        <dbReference type="SAM" id="Phobius"/>
    </source>
</evidence>
<dbReference type="InterPro" id="IPR013604">
    <property type="entry name" value="7TM_chemorcpt"/>
</dbReference>
<dbReference type="Pfam" id="PF08395">
    <property type="entry name" value="7tm_7"/>
    <property type="match status" value="1"/>
</dbReference>
<evidence type="ECO:0000256" key="1">
    <source>
        <dbReference type="ARBA" id="ARBA00004651"/>
    </source>
</evidence>
<keyword evidence="4 6" id="KW-1133">Transmembrane helix</keyword>